<evidence type="ECO:0000256" key="1">
    <source>
        <dbReference type="ARBA" id="ARBA00004271"/>
    </source>
</evidence>
<evidence type="ECO:0000256" key="12">
    <source>
        <dbReference type="PIRSR" id="PIRSR601929-2"/>
    </source>
</evidence>
<keyword evidence="5 11" id="KW-0479">Metal-binding</keyword>
<dbReference type="PANTHER" id="PTHR31238">
    <property type="entry name" value="GERMIN-LIKE PROTEIN SUBFAMILY 3 MEMBER 3"/>
    <property type="match status" value="1"/>
</dbReference>
<evidence type="ECO:0000256" key="14">
    <source>
        <dbReference type="SAM" id="SignalP"/>
    </source>
</evidence>
<reference evidence="16" key="1">
    <citation type="submission" date="2018-05" db="EMBL/GenBank/DDBJ databases">
        <title>Draft genome of Mucuna pruriens seed.</title>
        <authorList>
            <person name="Nnadi N.E."/>
            <person name="Vos R."/>
            <person name="Hasami M.H."/>
            <person name="Devisetty U.K."/>
            <person name="Aguiy J.C."/>
        </authorList>
    </citation>
    <scope>NUCLEOTIDE SEQUENCE [LARGE SCALE GENOMIC DNA]</scope>
    <source>
        <strain evidence="16">JCA_2017</strain>
    </source>
</reference>
<dbReference type="CDD" id="cd02241">
    <property type="entry name" value="cupin_OxOx"/>
    <property type="match status" value="1"/>
</dbReference>
<evidence type="ECO:0000256" key="2">
    <source>
        <dbReference type="ARBA" id="ARBA00007456"/>
    </source>
</evidence>
<feature type="signal peptide" evidence="14">
    <location>
        <begin position="1"/>
        <end position="19"/>
    </location>
</feature>
<evidence type="ECO:0000256" key="11">
    <source>
        <dbReference type="PIRSR" id="PIRSR601929-1"/>
    </source>
</evidence>
<evidence type="ECO:0000256" key="10">
    <source>
        <dbReference type="ARBA" id="ARBA00023211"/>
    </source>
</evidence>
<feature type="binding site" evidence="12">
    <location>
        <position position="108"/>
    </location>
    <ligand>
        <name>Mn(2+)</name>
        <dbReference type="ChEBI" id="CHEBI:29035"/>
    </ligand>
</feature>
<gene>
    <name evidence="16" type="primary">ABP19A</name>
    <name evidence="16" type="ORF">CR513_47414</name>
</gene>
<evidence type="ECO:0000256" key="6">
    <source>
        <dbReference type="ARBA" id="ARBA00022729"/>
    </source>
</evidence>
<feature type="binding site" evidence="12">
    <location>
        <position position="146"/>
    </location>
    <ligand>
        <name>Mn(2+)</name>
        <dbReference type="ChEBI" id="CHEBI:29035"/>
    </ligand>
</feature>
<dbReference type="Gene3D" id="2.60.120.10">
    <property type="entry name" value="Jelly Rolls"/>
    <property type="match status" value="1"/>
</dbReference>
<protein>
    <submittedName>
        <fullName evidence="16">Auxin-binding protein ABP19a</fullName>
    </submittedName>
</protein>
<evidence type="ECO:0000256" key="3">
    <source>
        <dbReference type="ARBA" id="ARBA00022523"/>
    </source>
</evidence>
<evidence type="ECO:0000313" key="16">
    <source>
        <dbReference type="EMBL" id="RDX73029.1"/>
    </source>
</evidence>
<dbReference type="InterPro" id="IPR014710">
    <property type="entry name" value="RmlC-like_jellyroll"/>
</dbReference>
<dbReference type="OrthoDB" id="1921208at2759"/>
<dbReference type="GO" id="GO:0030145">
    <property type="term" value="F:manganese ion binding"/>
    <property type="evidence" value="ECO:0007669"/>
    <property type="project" value="InterPro"/>
</dbReference>
<feature type="binding site" evidence="12">
    <location>
        <position position="103"/>
    </location>
    <ligand>
        <name>Mn(2+)</name>
        <dbReference type="ChEBI" id="CHEBI:29035"/>
    </ligand>
</feature>
<evidence type="ECO:0000256" key="5">
    <source>
        <dbReference type="ARBA" id="ARBA00022723"/>
    </source>
</evidence>
<evidence type="ECO:0000256" key="4">
    <source>
        <dbReference type="ARBA" id="ARBA00022525"/>
    </source>
</evidence>
<dbReference type="FunFam" id="2.60.120.10:FF:000047">
    <property type="entry name" value="Auxin-binding protein ABP19a"/>
    <property type="match status" value="1"/>
</dbReference>
<feature type="domain" description="Cupin type-1" evidence="15">
    <location>
        <begin position="53"/>
        <end position="198"/>
    </location>
</feature>
<dbReference type="InterPro" id="IPR011051">
    <property type="entry name" value="RmlC_Cupin_sf"/>
</dbReference>
<dbReference type="SUPFAM" id="SSF51182">
    <property type="entry name" value="RmlC-like cupins"/>
    <property type="match status" value="1"/>
</dbReference>
<comment type="subcellular location">
    <subcellularLocation>
        <location evidence="1">Secreted</location>
        <location evidence="1">Extracellular space</location>
        <location evidence="1">Apoplast</location>
    </subcellularLocation>
</comment>
<accession>A0A371F409</accession>
<keyword evidence="17" id="KW-1185">Reference proteome</keyword>
<dbReference type="GO" id="GO:0048046">
    <property type="term" value="C:apoplast"/>
    <property type="evidence" value="ECO:0007669"/>
    <property type="project" value="UniProtKB-SubCell"/>
</dbReference>
<feature type="non-terminal residue" evidence="16">
    <location>
        <position position="1"/>
    </location>
</feature>
<dbReference type="AlphaFoldDB" id="A0A371F409"/>
<keyword evidence="7 13" id="KW-1015">Disulfide bond</keyword>
<keyword evidence="9" id="KW-0325">Glycoprotein</keyword>
<dbReference type="Pfam" id="PF00190">
    <property type="entry name" value="Cupin_1"/>
    <property type="match status" value="1"/>
</dbReference>
<evidence type="ECO:0000313" key="17">
    <source>
        <dbReference type="Proteomes" id="UP000257109"/>
    </source>
</evidence>
<comment type="similarity">
    <text evidence="2">Belongs to the germin family.</text>
</comment>
<proteinExistence type="inferred from homology"/>
<evidence type="ECO:0000256" key="7">
    <source>
        <dbReference type="ARBA" id="ARBA00023157"/>
    </source>
</evidence>
<keyword evidence="10 11" id="KW-0464">Manganese</keyword>
<evidence type="ECO:0000256" key="8">
    <source>
        <dbReference type="ARBA" id="ARBA00023170"/>
    </source>
</evidence>
<feature type="binding site" evidence="11">
    <location>
        <position position="108"/>
    </location>
    <ligand>
        <name>oxalate</name>
        <dbReference type="ChEBI" id="CHEBI:30623"/>
    </ligand>
</feature>
<keyword evidence="8" id="KW-0675">Receptor</keyword>
<dbReference type="EMBL" id="QJKJ01010680">
    <property type="protein sequence ID" value="RDX73029.1"/>
    <property type="molecule type" value="Genomic_DNA"/>
</dbReference>
<dbReference type="PRINTS" id="PR00325">
    <property type="entry name" value="GERMIN"/>
</dbReference>
<dbReference type="InterPro" id="IPR006045">
    <property type="entry name" value="Cupin_1"/>
</dbReference>
<sequence length="302" mass="32808">MKTIYTVFLLALVSSTCHASVNDFCIANLKGPDSPSGYKCKPPNTVTVDDFVFSGFVAGNITNPFNVALTTAFVTEFPGVNGLGISAARLDMAKGGTVPMHSHPGATELLIMLRGQITAAIITPSAVFEKTLKPGDVMVFPQGLLHFQVNSGKGKATAFLAFSSANPGAQLLDLLLFGNTLPSDLVARTTFLDVSQVKKLKARWKTAAFGHPHSEHAFSGYCFEIPTATCIQRSNPDGSVHSAVTVIEFSFRNVFKFSFPGSFSRQCGYYFRIHSEFNFRKELAVQHDTWNGHSILNVSIWT</sequence>
<feature type="binding site" evidence="12">
    <location>
        <position position="101"/>
    </location>
    <ligand>
        <name>Mn(2+)</name>
        <dbReference type="ChEBI" id="CHEBI:29035"/>
    </ligand>
</feature>
<dbReference type="SMART" id="SM00835">
    <property type="entry name" value="Cupin_1"/>
    <property type="match status" value="1"/>
</dbReference>
<evidence type="ECO:0000259" key="15">
    <source>
        <dbReference type="SMART" id="SM00835"/>
    </source>
</evidence>
<keyword evidence="6 14" id="KW-0732">Signal</keyword>
<name>A0A371F409_MUCPR</name>
<evidence type="ECO:0000256" key="13">
    <source>
        <dbReference type="PIRSR" id="PIRSR601929-3"/>
    </source>
</evidence>
<evidence type="ECO:0000256" key="9">
    <source>
        <dbReference type="ARBA" id="ARBA00023180"/>
    </source>
</evidence>
<dbReference type="PROSITE" id="PS00725">
    <property type="entry name" value="GERMIN"/>
    <property type="match status" value="1"/>
</dbReference>
<keyword evidence="4" id="KW-0964">Secreted</keyword>
<feature type="disulfide bond" evidence="13">
    <location>
        <begin position="25"/>
        <end position="40"/>
    </location>
</feature>
<dbReference type="InterPro" id="IPR001929">
    <property type="entry name" value="Germin"/>
</dbReference>
<organism evidence="16 17">
    <name type="scientific">Mucuna pruriens</name>
    <name type="common">Velvet bean</name>
    <name type="synonym">Dolichos pruriens</name>
    <dbReference type="NCBI Taxonomy" id="157652"/>
    <lineage>
        <taxon>Eukaryota</taxon>
        <taxon>Viridiplantae</taxon>
        <taxon>Streptophyta</taxon>
        <taxon>Embryophyta</taxon>
        <taxon>Tracheophyta</taxon>
        <taxon>Spermatophyta</taxon>
        <taxon>Magnoliopsida</taxon>
        <taxon>eudicotyledons</taxon>
        <taxon>Gunneridae</taxon>
        <taxon>Pentapetalae</taxon>
        <taxon>rosids</taxon>
        <taxon>fabids</taxon>
        <taxon>Fabales</taxon>
        <taxon>Fabaceae</taxon>
        <taxon>Papilionoideae</taxon>
        <taxon>50 kb inversion clade</taxon>
        <taxon>NPAAA clade</taxon>
        <taxon>indigoferoid/millettioid clade</taxon>
        <taxon>Phaseoleae</taxon>
        <taxon>Mucuna</taxon>
    </lineage>
</organism>
<feature type="chain" id="PRO_5016878274" evidence="14">
    <location>
        <begin position="20"/>
        <end position="302"/>
    </location>
</feature>
<dbReference type="InterPro" id="IPR019780">
    <property type="entry name" value="Germin_Mn-BS"/>
</dbReference>
<feature type="binding site" evidence="11">
    <location>
        <position position="103"/>
    </location>
    <ligand>
        <name>oxalate</name>
        <dbReference type="ChEBI" id="CHEBI:30623"/>
    </ligand>
</feature>
<comment type="caution">
    <text evidence="16">The sequence shown here is derived from an EMBL/GenBank/DDBJ whole genome shotgun (WGS) entry which is preliminary data.</text>
</comment>
<dbReference type="Proteomes" id="UP000257109">
    <property type="component" value="Unassembled WGS sequence"/>
</dbReference>
<keyword evidence="3" id="KW-0052">Apoplast</keyword>